<evidence type="ECO:0000313" key="6">
    <source>
        <dbReference type="EMBL" id="AET66273.1"/>
    </source>
</evidence>
<dbReference type="Proteomes" id="UP000006346">
    <property type="component" value="Chromosome"/>
</dbReference>
<dbReference type="PATRIC" id="fig|768706.3.peg.545"/>
<dbReference type="GO" id="GO:0005829">
    <property type="term" value="C:cytosol"/>
    <property type="evidence" value="ECO:0007669"/>
    <property type="project" value="TreeGrafter"/>
</dbReference>
<proteinExistence type="inferred from homology"/>
<dbReference type="HOGENOM" id="CLU_039613_6_2_9"/>
<dbReference type="InterPro" id="IPR036388">
    <property type="entry name" value="WH-like_DNA-bd_sf"/>
</dbReference>
<dbReference type="Pfam" id="PF00126">
    <property type="entry name" value="HTH_1"/>
    <property type="match status" value="1"/>
</dbReference>
<dbReference type="eggNOG" id="COG0583">
    <property type="taxonomic scope" value="Bacteria"/>
</dbReference>
<accession>G7WCF1</accession>
<dbReference type="AlphaFoldDB" id="G7WCF1"/>
<dbReference type="Pfam" id="PF03466">
    <property type="entry name" value="LysR_substrate"/>
    <property type="match status" value="1"/>
</dbReference>
<gene>
    <name evidence="6" type="ordered locus">Desor_0572</name>
</gene>
<keyword evidence="4" id="KW-0804">Transcription</keyword>
<dbReference type="InterPro" id="IPR050950">
    <property type="entry name" value="HTH-type_LysR_regulators"/>
</dbReference>
<sequence length="307" mass="34095">MRLEQLTYLIAVHESKSISLAAERSHISQPALSSAISKLEDELGVVLLKRTNAGAFLTEIGEQIIVIAKEVLNKVDEIKSVAHGDSFELNGNISIAVEPSINITVMPEILTNFKQNHPKVNALLKVGESNNILRDVQSGKADFGIILKTDAFSSAKDLNYKELFSDELVIISGHNCEITSGSETMPLKKALSLPILLYNTEYITNCGVSSVLQKYGDINVSYRVDNLEMMEKILSQGKTIAFVPQFMADEYVKSSKIKKITLSDARLEVTILLIWLNRHHLSLVEKEFIKVIKSVSSKKYGENVTEE</sequence>
<dbReference type="PROSITE" id="PS50931">
    <property type="entry name" value="HTH_LYSR"/>
    <property type="match status" value="1"/>
</dbReference>
<dbReference type="OrthoDB" id="119203at2"/>
<dbReference type="GO" id="GO:0003677">
    <property type="term" value="F:DNA binding"/>
    <property type="evidence" value="ECO:0007669"/>
    <property type="project" value="UniProtKB-KW"/>
</dbReference>
<dbReference type="GO" id="GO:0003700">
    <property type="term" value="F:DNA-binding transcription factor activity"/>
    <property type="evidence" value="ECO:0007669"/>
    <property type="project" value="InterPro"/>
</dbReference>
<dbReference type="EMBL" id="CP003108">
    <property type="protein sequence ID" value="AET66273.1"/>
    <property type="molecule type" value="Genomic_DNA"/>
</dbReference>
<dbReference type="PANTHER" id="PTHR30419">
    <property type="entry name" value="HTH-TYPE TRANSCRIPTIONAL REGULATOR YBHD"/>
    <property type="match status" value="1"/>
</dbReference>
<reference evidence="7" key="1">
    <citation type="submission" date="2011-11" db="EMBL/GenBank/DDBJ databases">
        <title>Complete sequence of Desulfosporosinus orientis DSM 765.</title>
        <authorList>
            <person name="Lucas S."/>
            <person name="Han J."/>
            <person name="Lapidus A."/>
            <person name="Cheng J.-F."/>
            <person name="Goodwin L."/>
            <person name="Pitluck S."/>
            <person name="Peters L."/>
            <person name="Ovchinnikova G."/>
            <person name="Teshima H."/>
            <person name="Detter J.C."/>
            <person name="Han C."/>
            <person name="Tapia R."/>
            <person name="Land M."/>
            <person name="Hauser L."/>
            <person name="Kyrpides N."/>
            <person name="Ivanova N."/>
            <person name="Pagani I."/>
            <person name="Pester M."/>
            <person name="Spring S."/>
            <person name="Ollivier B."/>
            <person name="Rattei T."/>
            <person name="Klenk H.-P."/>
            <person name="Wagner M."/>
            <person name="Loy A."/>
            <person name="Woyke T."/>
        </authorList>
    </citation>
    <scope>NUCLEOTIDE SEQUENCE [LARGE SCALE GENOMIC DNA]</scope>
    <source>
        <strain evidence="7">ATCC 19365 / DSM 765 / NCIMB 8382 / VKM B-1628</strain>
    </source>
</reference>
<evidence type="ECO:0000256" key="4">
    <source>
        <dbReference type="ARBA" id="ARBA00023163"/>
    </source>
</evidence>
<dbReference type="SUPFAM" id="SSF46785">
    <property type="entry name" value="Winged helix' DNA-binding domain"/>
    <property type="match status" value="1"/>
</dbReference>
<dbReference type="InterPro" id="IPR000847">
    <property type="entry name" value="LysR_HTH_N"/>
</dbReference>
<evidence type="ECO:0000259" key="5">
    <source>
        <dbReference type="PROSITE" id="PS50931"/>
    </source>
</evidence>
<evidence type="ECO:0000256" key="1">
    <source>
        <dbReference type="ARBA" id="ARBA00009437"/>
    </source>
</evidence>
<evidence type="ECO:0000313" key="7">
    <source>
        <dbReference type="Proteomes" id="UP000006346"/>
    </source>
</evidence>
<keyword evidence="7" id="KW-1185">Reference proteome</keyword>
<keyword evidence="3" id="KW-0238">DNA-binding</keyword>
<dbReference type="InterPro" id="IPR036390">
    <property type="entry name" value="WH_DNA-bd_sf"/>
</dbReference>
<keyword evidence="2" id="KW-0805">Transcription regulation</keyword>
<protein>
    <submittedName>
        <fullName evidence="6">Transcriptional regulator</fullName>
    </submittedName>
</protein>
<dbReference type="Gene3D" id="1.10.10.10">
    <property type="entry name" value="Winged helix-like DNA-binding domain superfamily/Winged helix DNA-binding domain"/>
    <property type="match status" value="1"/>
</dbReference>
<dbReference type="Gene3D" id="3.40.190.290">
    <property type="match status" value="1"/>
</dbReference>
<evidence type="ECO:0000256" key="3">
    <source>
        <dbReference type="ARBA" id="ARBA00023125"/>
    </source>
</evidence>
<comment type="similarity">
    <text evidence="1">Belongs to the LysR transcriptional regulatory family.</text>
</comment>
<dbReference type="InterPro" id="IPR005119">
    <property type="entry name" value="LysR_subst-bd"/>
</dbReference>
<dbReference type="CDD" id="cd05466">
    <property type="entry name" value="PBP2_LTTR_substrate"/>
    <property type="match status" value="1"/>
</dbReference>
<dbReference type="FunFam" id="1.10.10.10:FF:000001">
    <property type="entry name" value="LysR family transcriptional regulator"/>
    <property type="match status" value="1"/>
</dbReference>
<organism evidence="6 7">
    <name type="scientific">Desulfosporosinus orientis (strain ATCC 19365 / DSM 765 / NCIMB 8382 / VKM B-1628 / Singapore I)</name>
    <name type="common">Desulfotomaculum orientis</name>
    <dbReference type="NCBI Taxonomy" id="768706"/>
    <lineage>
        <taxon>Bacteria</taxon>
        <taxon>Bacillati</taxon>
        <taxon>Bacillota</taxon>
        <taxon>Clostridia</taxon>
        <taxon>Eubacteriales</taxon>
        <taxon>Desulfitobacteriaceae</taxon>
        <taxon>Desulfosporosinus</taxon>
    </lineage>
</organism>
<name>G7WCF1_DESOD</name>
<evidence type="ECO:0000256" key="2">
    <source>
        <dbReference type="ARBA" id="ARBA00023015"/>
    </source>
</evidence>
<dbReference type="SUPFAM" id="SSF53850">
    <property type="entry name" value="Periplasmic binding protein-like II"/>
    <property type="match status" value="1"/>
</dbReference>
<dbReference type="KEGG" id="dor:Desor_0572"/>
<reference evidence="6 7" key="2">
    <citation type="journal article" date="2012" name="J. Bacteriol.">
        <title>Complete genome sequences of Desulfosporosinus orientis DSM765T, Desulfosporosinus youngiae DSM17734T, Desulfosporosinus meridiei DSM13257T, and Desulfosporosinus acidiphilus DSM22704T.</title>
        <authorList>
            <person name="Pester M."/>
            <person name="Brambilla E."/>
            <person name="Alazard D."/>
            <person name="Rattei T."/>
            <person name="Weinmaier T."/>
            <person name="Han J."/>
            <person name="Lucas S."/>
            <person name="Lapidus A."/>
            <person name="Cheng J.F."/>
            <person name="Goodwin L."/>
            <person name="Pitluck S."/>
            <person name="Peters L."/>
            <person name="Ovchinnikova G."/>
            <person name="Teshima H."/>
            <person name="Detter J.C."/>
            <person name="Han C.S."/>
            <person name="Tapia R."/>
            <person name="Land M.L."/>
            <person name="Hauser L."/>
            <person name="Kyrpides N.C."/>
            <person name="Ivanova N.N."/>
            <person name="Pagani I."/>
            <person name="Huntmann M."/>
            <person name="Wei C.L."/>
            <person name="Davenport K.W."/>
            <person name="Daligault H."/>
            <person name="Chain P.S."/>
            <person name="Chen A."/>
            <person name="Mavromatis K."/>
            <person name="Markowitz V."/>
            <person name="Szeto E."/>
            <person name="Mikhailova N."/>
            <person name="Pati A."/>
            <person name="Wagner M."/>
            <person name="Woyke T."/>
            <person name="Ollivier B."/>
            <person name="Klenk H.P."/>
            <person name="Spring S."/>
            <person name="Loy A."/>
        </authorList>
    </citation>
    <scope>NUCLEOTIDE SEQUENCE [LARGE SCALE GENOMIC DNA]</scope>
    <source>
        <strain evidence="7">ATCC 19365 / DSM 765 / NCIMB 8382 / VKM B-1628</strain>
    </source>
</reference>
<dbReference type="STRING" id="768706.Desor_0572"/>
<dbReference type="RefSeq" id="WP_014183098.1">
    <property type="nucleotide sequence ID" value="NC_016584.1"/>
</dbReference>
<feature type="domain" description="HTH lysR-type" evidence="5">
    <location>
        <begin position="1"/>
        <end position="58"/>
    </location>
</feature>
<dbReference type="PRINTS" id="PR00039">
    <property type="entry name" value="HTHLYSR"/>
</dbReference>